<dbReference type="Gene3D" id="2.40.70.10">
    <property type="entry name" value="Acid Proteases"/>
    <property type="match status" value="1"/>
</dbReference>
<evidence type="ECO:0000259" key="13">
    <source>
        <dbReference type="PROSITE" id="PS50994"/>
    </source>
</evidence>
<dbReference type="SUPFAM" id="SSF57756">
    <property type="entry name" value="Retrovirus zinc finger-like domains"/>
    <property type="match status" value="1"/>
</dbReference>
<dbReference type="Pfam" id="PF13976">
    <property type="entry name" value="gag_pre-integrs"/>
    <property type="match status" value="1"/>
</dbReference>
<feature type="domain" description="CCHC-type" evidence="11">
    <location>
        <begin position="347"/>
        <end position="362"/>
    </location>
</feature>
<dbReference type="InterPro" id="IPR012337">
    <property type="entry name" value="RNaseH-like_sf"/>
</dbReference>
<keyword evidence="5" id="KW-0064">Aspartyl protease</keyword>
<dbReference type="Pfam" id="PF25597">
    <property type="entry name" value="SH3_retrovirus"/>
    <property type="match status" value="1"/>
</dbReference>
<dbReference type="InterPro" id="IPR036875">
    <property type="entry name" value="Znf_CCHC_sf"/>
</dbReference>
<evidence type="ECO:0000256" key="2">
    <source>
        <dbReference type="ARBA" id="ARBA00022679"/>
    </source>
</evidence>
<dbReference type="InterPro" id="IPR050951">
    <property type="entry name" value="Retrovirus_Pol_polyprotein"/>
</dbReference>
<evidence type="ECO:0000259" key="11">
    <source>
        <dbReference type="PROSITE" id="PS50158"/>
    </source>
</evidence>
<evidence type="ECO:0000256" key="7">
    <source>
        <dbReference type="ARBA" id="ARBA00022801"/>
    </source>
</evidence>
<keyword evidence="9" id="KW-0862">Zinc</keyword>
<dbReference type="InterPro" id="IPR043128">
    <property type="entry name" value="Rev_trsase/Diguanyl_cyclase"/>
</dbReference>
<dbReference type="Pfam" id="PF00665">
    <property type="entry name" value="rve"/>
    <property type="match status" value="2"/>
</dbReference>
<dbReference type="CDD" id="cd09274">
    <property type="entry name" value="RNase_HI_RT_Ty3"/>
    <property type="match status" value="1"/>
</dbReference>
<evidence type="ECO:0000256" key="1">
    <source>
        <dbReference type="ARBA" id="ARBA00012493"/>
    </source>
</evidence>
<feature type="region of interest" description="Disordered" evidence="10">
    <location>
        <begin position="313"/>
        <end position="339"/>
    </location>
</feature>
<dbReference type="Pfam" id="PF22936">
    <property type="entry name" value="Pol_BBD"/>
    <property type="match status" value="1"/>
</dbReference>
<dbReference type="CDD" id="cd09272">
    <property type="entry name" value="RNase_HI_RT_Ty1"/>
    <property type="match status" value="1"/>
</dbReference>
<keyword evidence="3" id="KW-0548">Nucleotidyltransferase</keyword>
<evidence type="ECO:0000313" key="15">
    <source>
        <dbReference type="Proteomes" id="UP001231189"/>
    </source>
</evidence>
<dbReference type="Gene3D" id="1.10.340.70">
    <property type="match status" value="1"/>
</dbReference>
<dbReference type="Gene3D" id="3.10.10.10">
    <property type="entry name" value="HIV Type 1 Reverse Transcriptase, subunit A, domain 1"/>
    <property type="match status" value="1"/>
</dbReference>
<dbReference type="PROSITE" id="PS50994">
    <property type="entry name" value="INTEGRASE"/>
    <property type="match status" value="2"/>
</dbReference>
<keyword evidence="9" id="KW-0863">Zinc-finger</keyword>
<dbReference type="InterPro" id="IPR041373">
    <property type="entry name" value="RT_RNaseH"/>
</dbReference>
<dbReference type="PROSITE" id="PS50878">
    <property type="entry name" value="RT_POL"/>
    <property type="match status" value="1"/>
</dbReference>
<dbReference type="InterPro" id="IPR021109">
    <property type="entry name" value="Peptidase_aspartic_dom_sf"/>
</dbReference>
<evidence type="ECO:0000256" key="5">
    <source>
        <dbReference type="ARBA" id="ARBA00022750"/>
    </source>
</evidence>
<dbReference type="InterPro" id="IPR054722">
    <property type="entry name" value="PolX-like_BBD"/>
</dbReference>
<dbReference type="InterPro" id="IPR013103">
    <property type="entry name" value="RVT_2"/>
</dbReference>
<dbReference type="InterPro" id="IPR001878">
    <property type="entry name" value="Znf_CCHC"/>
</dbReference>
<dbReference type="GO" id="GO:0015074">
    <property type="term" value="P:DNA integration"/>
    <property type="evidence" value="ECO:0007669"/>
    <property type="project" value="InterPro"/>
</dbReference>
<dbReference type="PANTHER" id="PTHR37984">
    <property type="entry name" value="PROTEIN CBG26694"/>
    <property type="match status" value="1"/>
</dbReference>
<dbReference type="GO" id="GO:0004519">
    <property type="term" value="F:endonuclease activity"/>
    <property type="evidence" value="ECO:0007669"/>
    <property type="project" value="UniProtKB-KW"/>
</dbReference>
<dbReference type="InterPro" id="IPR001584">
    <property type="entry name" value="Integrase_cat-core"/>
</dbReference>
<dbReference type="Gene3D" id="3.30.420.10">
    <property type="entry name" value="Ribonuclease H-like superfamily/Ribonuclease H"/>
    <property type="match status" value="2"/>
</dbReference>
<dbReference type="InterPro" id="IPR025724">
    <property type="entry name" value="GAG-pre-integrase_dom"/>
</dbReference>
<dbReference type="EMBL" id="JAUUTY010000002">
    <property type="protein sequence ID" value="KAK1680783.1"/>
    <property type="molecule type" value="Genomic_DNA"/>
</dbReference>
<dbReference type="InterPro" id="IPR041588">
    <property type="entry name" value="Integrase_H2C2"/>
</dbReference>
<evidence type="ECO:0000256" key="8">
    <source>
        <dbReference type="ARBA" id="ARBA00022918"/>
    </source>
</evidence>
<dbReference type="GO" id="GO:0003964">
    <property type="term" value="F:RNA-directed DNA polymerase activity"/>
    <property type="evidence" value="ECO:0007669"/>
    <property type="project" value="UniProtKB-KW"/>
</dbReference>
<feature type="compositionally biased region" description="Basic and acidic residues" evidence="10">
    <location>
        <begin position="870"/>
        <end position="881"/>
    </location>
</feature>
<gene>
    <name evidence="14" type="ORF">QYE76_041631</name>
</gene>
<evidence type="ECO:0000256" key="9">
    <source>
        <dbReference type="PROSITE-ProRule" id="PRU00047"/>
    </source>
</evidence>
<accession>A0AAD8TFN9</accession>
<dbReference type="Pfam" id="PF00078">
    <property type="entry name" value="RVT_1"/>
    <property type="match status" value="1"/>
</dbReference>
<dbReference type="SUPFAM" id="SSF53098">
    <property type="entry name" value="Ribonuclease H-like"/>
    <property type="match status" value="2"/>
</dbReference>
<reference evidence="14" key="1">
    <citation type="submission" date="2023-07" db="EMBL/GenBank/DDBJ databases">
        <title>A chromosome-level genome assembly of Lolium multiflorum.</title>
        <authorList>
            <person name="Chen Y."/>
            <person name="Copetti D."/>
            <person name="Kolliker R."/>
            <person name="Studer B."/>
        </authorList>
    </citation>
    <scope>NUCLEOTIDE SEQUENCE</scope>
    <source>
        <strain evidence="14">02402/16</strain>
        <tissue evidence="14">Leaf</tissue>
    </source>
</reference>
<dbReference type="FunFam" id="3.30.70.270:FF:000026">
    <property type="entry name" value="Transposon Ty3-G Gag-Pol polyprotein"/>
    <property type="match status" value="1"/>
</dbReference>
<dbReference type="InterPro" id="IPR043502">
    <property type="entry name" value="DNA/RNA_pol_sf"/>
</dbReference>
<dbReference type="InterPro" id="IPR036397">
    <property type="entry name" value="RNaseH_sf"/>
</dbReference>
<dbReference type="InterPro" id="IPR057670">
    <property type="entry name" value="SH3_retrovirus"/>
</dbReference>
<dbReference type="FunFam" id="3.30.420.10:FF:000032">
    <property type="entry name" value="Retrovirus-related Pol polyprotein from transposon 297-like Protein"/>
    <property type="match status" value="1"/>
</dbReference>
<dbReference type="Pfam" id="PF17917">
    <property type="entry name" value="RT_RNaseH"/>
    <property type="match status" value="1"/>
</dbReference>
<keyword evidence="4" id="KW-0540">Nuclease</keyword>
<dbReference type="FunFam" id="3.10.20.370:FF:000001">
    <property type="entry name" value="Retrovirus-related Pol polyprotein from transposon 17.6-like protein"/>
    <property type="match status" value="1"/>
</dbReference>
<evidence type="ECO:0000313" key="14">
    <source>
        <dbReference type="EMBL" id="KAK1680783.1"/>
    </source>
</evidence>
<keyword evidence="9" id="KW-0479">Metal-binding</keyword>
<evidence type="ECO:0000256" key="4">
    <source>
        <dbReference type="ARBA" id="ARBA00022722"/>
    </source>
</evidence>
<feature type="region of interest" description="Disordered" evidence="10">
    <location>
        <begin position="829"/>
        <end position="881"/>
    </location>
</feature>
<evidence type="ECO:0000259" key="12">
    <source>
        <dbReference type="PROSITE" id="PS50878"/>
    </source>
</evidence>
<proteinExistence type="predicted"/>
<dbReference type="Pfam" id="PF14223">
    <property type="entry name" value="Retrotran_gag_2"/>
    <property type="match status" value="1"/>
</dbReference>
<keyword evidence="5" id="KW-0645">Protease</keyword>
<dbReference type="SUPFAM" id="SSF56672">
    <property type="entry name" value="DNA/RNA polymerases"/>
    <property type="match status" value="2"/>
</dbReference>
<keyword evidence="8" id="KW-0695">RNA-directed DNA polymerase</keyword>
<name>A0AAD8TFN9_LOLMU</name>
<keyword evidence="6" id="KW-0255">Endonuclease</keyword>
<evidence type="ECO:0000256" key="3">
    <source>
        <dbReference type="ARBA" id="ARBA00022695"/>
    </source>
</evidence>
<keyword evidence="2" id="KW-0808">Transferase</keyword>
<feature type="non-terminal residue" evidence="14">
    <location>
        <position position="2952"/>
    </location>
</feature>
<dbReference type="Proteomes" id="UP001231189">
    <property type="component" value="Unassembled WGS sequence"/>
</dbReference>
<dbReference type="CDD" id="cd00303">
    <property type="entry name" value="retropepsin_like"/>
    <property type="match status" value="1"/>
</dbReference>
<sequence length="2952" mass="334048">MENYSLLMGDSSVDEDGGGVDGGAFRGHFLVPAACRNRDSCPPDLGFAMAEALEGEALQFSSSTTTTTPSCCWTLEEIYHTSAARWNGRGRSFIDTIMAPPSINFNQFLEKEKLKGNGSNFTDWSRHVRIFLTGVSMQFVLEAPLGPPPPPAVSEDIKNVYETRVTRYSEIQCAILCSLEAELQKRFEHHDPCEMMRELKLIFETHAAVESYEASKQFFNCMMEEGSSVSEHMFAMSGHAKKLSDLGIVIPNKLGIHRVLQSLPPSYKNFVMNYNMQNMNKELPELFSMLKSAEVEIKKENQVLMVNKTTSFKKQGKPNKGNFKKGGKKVAAPPEKPKAGPKPETVCYYCQGKGHWKRNCTKYLADLKSGHAKKKGIFDIHVIDVYLTGSRSSAWVFDTGSVAHICNSKQELRNKRSLARDEVTMRVGNGSKVDVIAVGTLPLHLPSGLVLNLNNCYLVPALSMNIISGSCLMQDGYSFKSENNGCSIYMNNVFYGHAPEMNGLFLLNLDSSDTHVHNIDAKRIKLNDNSTYMWHCRLGHIGVKRMKKLHSDGLLESLDFESLDRCEACLMGKMTKTPFSGTMERATDLLEIIHTDVCGPMSVASRGGYRYVLTFTDDLSRYGYIYFMKHKSETFEKFKEFQSEVENQRNKKIKFLRSDRGGEYLSYEFGMHLKKCGILSQLTPPGTPQRNGVSERRNRTLLDMVRSMMSLTDLPLSFWGYALETAAFTLNRAPSKSVETTPYELWFGKKPKLSFLKVWGCDAYVKKLQPDKLEPKAEKCVFIGYPKETIGYTFYHRSEGKIFVAKNGSFLEKEFLTKEVTGRKVELDEVDEPSLIDQSSAVPEEVPVQPTPIGEEANDDDHETSNEEATEPRRSTRERTTPDWYDPCLNVMIVDNNDEDPATYEEAMMSPDSNKWQEAMKSEMGSMYDNKVWTLVDLPDSRKAVENKWIFKRKTDADGNITVYKARLVAKGFRQIQGVDYDETFSPVAKLKSVRILLAIAAFFDYEIWQMDVKTAFLNGDIEEELYMVQPKGFVDPKNADKVCKLQRSIYGLKQASRSWNLRFDRVIKDFGFIRTHGEACIYKKVSGSSVAFLILYVDDILLIGNDIELLGSIKGYLNKSFSMKDLGEAAYILGIKIYRDRSRRLIGLSQSTYLDKILKKFRMDESKKGFLPMLPGKVLSKTQGPATADERERMSKIPYASAVGSIMYAMLCTRPDIAHAVSLTSRYQSDPGMEHWTAVKNILKYLKRTKDMFLCYGGDQELVVTSYTDASWNTDPDDSKSQSGYVFILNGAAVSWSSSKQCTVAKSSTESEYIAASEASSEAVWMKRFIVELGVVPSALDPLVIYCDNTGAIANAKEPRSHKKLKHIKLRFHSIREYIEDGEVEICKVHTDLNVADPLTKALPRAKHDQHQNAMGVRFEYGMETKFVRSLGCDPGCHEEVRKSPENKIHIREVDFWVFGNVRDCSGVDWKVLEGSGRFHHGAHDPGGPPWAEGMLPGLMGQGHLAPKAQAGQPPRVSLGGINLGEGKAPLPPWPPPPNPRWEGGPPWPASPLYKEGRGWPATPSSHCLLLAASPSTIRCPGLGEALQFSSSTTTTTPSCCWTLEEIYHTSAARWNGRGRSFIDTGYSRLCGAENTREKRALRRAGIRRGNSLPEGEIDAIAIVIERDIISIIIIIISTIYTAITTAAPRISMNEVRKKLFTISLSGKAAHWYKLLKNGDSIDWEDIVPLFYSKFYPPNKTLLDTSCSGSFTRNKEEFKRDLLDRIQENTEGWENDKDRESGIIYDYKCIEAFMDTDKFRNMSATYGLDSQVVANLYRAFASHYELPKKNFDKYHEPYKDKIDSSVNKCVVVETVDNVIPEAYIEKTPFPAKMKEYSVISSAVNKSEKKPKEPEEQIKIEPAVAIVKDLVTENVEDGHIIFCEDASNIVSHPNKSKQVSVPMLSVRIGDHCYYGLCDIGASVSAIPYELYTEIMHEIGSCELEDIDVVIHLANRETISPIGIVRDVEVLCGKIKYPADFLVLGSAASDHCPIIFGRPFLNTCGAIIDCKKEKILTRFAGEPYEFNFSKFTKTPYKIDLPSNDFKMEQCASIVLVPNNPLQQHLENSESEAFRKERDELEEIFRRQPILKHDLPVEDLGTTPPPKEDPVFDLKPLPDNLKYAHIDDKKIYPVIISSKLSEIEEERLLEILKKHRGAIGYTLDDLKGISPSICQHAINMEEDAKPVVEHQRRLIPKMKEVVRNEVLKLLEAGIIYPIADSRWVSPVHCVPKKGGMTVVPNDNDELIPQRIVVGYRMCIDFRKVNKVTKKDHYPLPFIDQMLERLSKNTHFCFLDGYSGFSQIAVKAKDQEKTTFTCPYGTYAYRRMPFGLCNAPATFQRCMSAIFHGFCESIVEVFMDDFSVYGNSFDNCLRNLDKVLQRCEETNLVLNWEKCHFMVNEGIVLGHKISERGIEVDRAKVEAIEKMPYPRDVKGIRSVLGHAGFYRRFIKDFSKISKPLTNLLQKDVPFVFDDDCKEAFETLKKALTTAPVVEPPDWNLPFEIMCDASDFAVGAVLGQRVDKKLNVIHYASKTLDAAQRNYATTEKELLAVVFACDKFRPYIVDSKVTIHTDHAAIRYLMTKKDAKPRLIRWVLLLQEFDLHIIDRKGADNPVADNLSRLENIAYDPVPVNDSFPNEQLAVIKYLPPTFSAQQRRKFFYDLRHYFWDDPHLYKEGVDGHHAGDRTAQKVLQSGFYWPTLFKDARKFILSCDECQRVGNISRRNEMPMNYTLVIEPFDCWGFDFMGPFPSSDGNTHILVAVDYVTKWVEAIPTKSADGETSIKMLVDIIFPRFGVPRYIMTDGGSHFIHGGFRKTLAKYGINHRIASAYHPQTSGQVELSNREIKAILGKTVNKSRKNWPSKLKEALWAYRTAYKNPMGMSPYKMVYGKACHLPLELEHKAYWAVRELNKDPKLA</sequence>
<feature type="compositionally biased region" description="Acidic residues" evidence="10">
    <location>
        <begin position="856"/>
        <end position="869"/>
    </location>
</feature>
<dbReference type="GO" id="GO:0003676">
    <property type="term" value="F:nucleic acid binding"/>
    <property type="evidence" value="ECO:0007669"/>
    <property type="project" value="InterPro"/>
</dbReference>
<keyword evidence="7" id="KW-0378">Hydrolase</keyword>
<dbReference type="SMART" id="SM00343">
    <property type="entry name" value="ZnF_C2HC"/>
    <property type="match status" value="1"/>
</dbReference>
<dbReference type="Gene3D" id="3.30.70.270">
    <property type="match status" value="2"/>
</dbReference>
<feature type="domain" description="Integrase catalytic" evidence="13">
    <location>
        <begin position="2769"/>
        <end position="2927"/>
    </location>
</feature>
<dbReference type="Pfam" id="PF17921">
    <property type="entry name" value="Integrase_H2C2"/>
    <property type="match status" value="1"/>
</dbReference>
<protein>
    <recommendedName>
        <fullName evidence="1">RNA-directed DNA polymerase</fullName>
        <ecNumber evidence="1">2.7.7.49</ecNumber>
    </recommendedName>
</protein>
<dbReference type="Pfam" id="PF00098">
    <property type="entry name" value="zf-CCHC"/>
    <property type="match status" value="1"/>
</dbReference>
<evidence type="ECO:0000256" key="10">
    <source>
        <dbReference type="SAM" id="MobiDB-lite"/>
    </source>
</evidence>
<dbReference type="EC" id="2.7.7.49" evidence="1"/>
<dbReference type="PANTHER" id="PTHR37984:SF5">
    <property type="entry name" value="PROTEIN NYNRIN-LIKE"/>
    <property type="match status" value="1"/>
</dbReference>
<dbReference type="GO" id="GO:0008270">
    <property type="term" value="F:zinc ion binding"/>
    <property type="evidence" value="ECO:0007669"/>
    <property type="project" value="UniProtKB-KW"/>
</dbReference>
<dbReference type="Pfam" id="PF07727">
    <property type="entry name" value="RVT_2"/>
    <property type="match status" value="1"/>
</dbReference>
<dbReference type="InterPro" id="IPR000477">
    <property type="entry name" value="RT_dom"/>
</dbReference>
<dbReference type="CDD" id="cd01647">
    <property type="entry name" value="RT_LTR"/>
    <property type="match status" value="1"/>
</dbReference>
<dbReference type="PROSITE" id="PS50158">
    <property type="entry name" value="ZF_CCHC"/>
    <property type="match status" value="1"/>
</dbReference>
<comment type="caution">
    <text evidence="14">The sequence shown here is derived from an EMBL/GenBank/DDBJ whole genome shotgun (WGS) entry which is preliminary data.</text>
</comment>
<evidence type="ECO:0000256" key="6">
    <source>
        <dbReference type="ARBA" id="ARBA00022759"/>
    </source>
</evidence>
<organism evidence="14 15">
    <name type="scientific">Lolium multiflorum</name>
    <name type="common">Italian ryegrass</name>
    <name type="synonym">Lolium perenne subsp. multiflorum</name>
    <dbReference type="NCBI Taxonomy" id="4521"/>
    <lineage>
        <taxon>Eukaryota</taxon>
        <taxon>Viridiplantae</taxon>
        <taxon>Streptophyta</taxon>
        <taxon>Embryophyta</taxon>
        <taxon>Tracheophyta</taxon>
        <taxon>Spermatophyta</taxon>
        <taxon>Magnoliopsida</taxon>
        <taxon>Liliopsida</taxon>
        <taxon>Poales</taxon>
        <taxon>Poaceae</taxon>
        <taxon>BOP clade</taxon>
        <taxon>Pooideae</taxon>
        <taxon>Poodae</taxon>
        <taxon>Poeae</taxon>
        <taxon>Poeae Chloroplast Group 2 (Poeae type)</taxon>
        <taxon>Loliodinae</taxon>
        <taxon>Loliinae</taxon>
        <taxon>Lolium</taxon>
    </lineage>
</organism>
<dbReference type="GO" id="GO:0004190">
    <property type="term" value="F:aspartic-type endopeptidase activity"/>
    <property type="evidence" value="ECO:0007669"/>
    <property type="project" value="UniProtKB-KW"/>
</dbReference>
<feature type="domain" description="Reverse transcriptase" evidence="12">
    <location>
        <begin position="2249"/>
        <end position="2453"/>
    </location>
</feature>
<feature type="compositionally biased region" description="Basic residues" evidence="10">
    <location>
        <begin position="314"/>
        <end position="328"/>
    </location>
</feature>
<feature type="domain" description="Integrase catalytic" evidence="13">
    <location>
        <begin position="574"/>
        <end position="750"/>
    </location>
</feature>
<keyword evidence="15" id="KW-1185">Reference proteome</keyword>